<accession>A0A7M2GP69</accession>
<dbReference type="KEGG" id="sbar:H5V43_22005"/>
<evidence type="ECO:0000313" key="2">
    <source>
        <dbReference type="EMBL" id="QOT74546.1"/>
    </source>
</evidence>
<dbReference type="Proteomes" id="UP000593663">
    <property type="component" value="Plasmid p1"/>
</dbReference>
<dbReference type="EMBL" id="CP060037">
    <property type="protein sequence ID" value="QOT74546.1"/>
    <property type="molecule type" value="Genomic_DNA"/>
</dbReference>
<evidence type="ECO:0000313" key="3">
    <source>
        <dbReference type="Proteomes" id="UP000593663"/>
    </source>
</evidence>
<protein>
    <submittedName>
        <fullName evidence="2">Uncharacterized protein</fullName>
    </submittedName>
</protein>
<feature type="region of interest" description="Disordered" evidence="1">
    <location>
        <begin position="54"/>
        <end position="74"/>
    </location>
</feature>
<name>A0A7M2GP69_SPHSA</name>
<dbReference type="RefSeq" id="WP_025549013.1">
    <property type="nucleotide sequence ID" value="NZ_BATN01000031.1"/>
</dbReference>
<reference evidence="3" key="1">
    <citation type="submission" date="2020-08" db="EMBL/GenBank/DDBJ databases">
        <title>Complete genome sequence of Sphingobium barthaii strain KK22, a high-molecular-weight polycyclic aromatic hydrocarbon-degrading soil bacterium.</title>
        <authorList>
            <person name="Mori J.F."/>
            <person name="Kanaly R.A."/>
        </authorList>
    </citation>
    <scope>NUCLEOTIDE SEQUENCE [LARGE SCALE GENOMIC DNA]</scope>
    <source>
        <strain evidence="3">KK22</strain>
        <plasmid evidence="3">p1</plasmid>
    </source>
</reference>
<keyword evidence="2" id="KW-0614">Plasmid</keyword>
<organism evidence="2 3">
    <name type="scientific">Sphingobium fuliginis (strain ATCC 27551)</name>
    <dbReference type="NCBI Taxonomy" id="336203"/>
    <lineage>
        <taxon>Bacteria</taxon>
        <taxon>Pseudomonadati</taxon>
        <taxon>Pseudomonadota</taxon>
        <taxon>Alphaproteobacteria</taxon>
        <taxon>Sphingomonadales</taxon>
        <taxon>Sphingomonadaceae</taxon>
        <taxon>Sphingobium</taxon>
    </lineage>
</organism>
<evidence type="ECO:0000256" key="1">
    <source>
        <dbReference type="SAM" id="MobiDB-lite"/>
    </source>
</evidence>
<sequence length="74" mass="8120">MPRRKGAAIPAAPRKTLLEWIETDDGDTSGPPHPPCTEQTQAIHRRLLLDPQSRQNETAEPLIPPVGLRLPPLG</sequence>
<proteinExistence type="predicted"/>
<geneLocation type="plasmid" evidence="2 3">
    <name>p1</name>
</geneLocation>
<gene>
    <name evidence="2" type="ORF">H5V43_22005</name>
</gene>
<dbReference type="AlphaFoldDB" id="A0A7M2GP69"/>